<organism evidence="2 3">
    <name type="scientific">Enhygromyxa salina</name>
    <dbReference type="NCBI Taxonomy" id="215803"/>
    <lineage>
        <taxon>Bacteria</taxon>
        <taxon>Pseudomonadati</taxon>
        <taxon>Myxococcota</taxon>
        <taxon>Polyangia</taxon>
        <taxon>Nannocystales</taxon>
        <taxon>Nannocystaceae</taxon>
        <taxon>Enhygromyxa</taxon>
    </lineage>
</organism>
<gene>
    <name evidence="2" type="ORF">ENSA5_44860</name>
</gene>
<dbReference type="OrthoDB" id="436461at2"/>
<dbReference type="RefSeq" id="WP_106393756.1">
    <property type="nucleotide sequence ID" value="NZ_PVNK01000192.1"/>
</dbReference>
<comment type="caution">
    <text evidence="2">The sequence shown here is derived from an EMBL/GenBank/DDBJ whole genome shotgun (WGS) entry which is preliminary data.</text>
</comment>
<dbReference type="REBASE" id="266461">
    <property type="entry name" value="EsaB005ORF44850P"/>
</dbReference>
<accession>A0A2S9XJY7</accession>
<proteinExistence type="predicted"/>
<dbReference type="InterPro" id="IPR018310">
    <property type="entry name" value="Put_endonuclease_Z1-dom"/>
</dbReference>
<dbReference type="Proteomes" id="UP000237968">
    <property type="component" value="Unassembled WGS sequence"/>
</dbReference>
<name>A0A2S9XJY7_9BACT</name>
<dbReference type="EMBL" id="PVNK01000192">
    <property type="protein sequence ID" value="PRP93147.1"/>
    <property type="molecule type" value="Genomic_DNA"/>
</dbReference>
<dbReference type="AlphaFoldDB" id="A0A2S9XJY7"/>
<evidence type="ECO:0000313" key="2">
    <source>
        <dbReference type="EMBL" id="PRP93147.1"/>
    </source>
</evidence>
<protein>
    <submittedName>
        <fullName evidence="2">Z1 domain protein</fullName>
    </submittedName>
</protein>
<dbReference type="SUPFAM" id="SSF52540">
    <property type="entry name" value="P-loop containing nucleoside triphosphate hydrolases"/>
    <property type="match status" value="1"/>
</dbReference>
<evidence type="ECO:0000259" key="1">
    <source>
        <dbReference type="Pfam" id="PF10593"/>
    </source>
</evidence>
<evidence type="ECO:0000313" key="3">
    <source>
        <dbReference type="Proteomes" id="UP000237968"/>
    </source>
</evidence>
<dbReference type="Pfam" id="PF10593">
    <property type="entry name" value="Z1"/>
    <property type="match status" value="1"/>
</dbReference>
<feature type="domain" description="Putative endonuclease Z1" evidence="1">
    <location>
        <begin position="373"/>
        <end position="594"/>
    </location>
</feature>
<dbReference type="InterPro" id="IPR027417">
    <property type="entry name" value="P-loop_NTPase"/>
</dbReference>
<keyword evidence="3" id="KW-1185">Reference proteome</keyword>
<sequence length="855" mass="95397">MTEDTQYTAFTSMIRGGQTPKAAYDMFRSMFGDEVAKTVYARYEQKVGLIRVLEDPITFSDGRVHGWYAGPSEGDRFWPALEKYIRERKGWPDETVKAIDDATTKILSLMQPPGLGSVDTRGLVVGYVQSGKTANYTALIAKAADVGYRLFIVLAGVHNSLRRQTEQRLRNELVALNKNQWATLTSLEEDFRPSAGGNTNVFLSDSTNLRILCVVKKNAHVLARLLKWLKAGESSVLAGCPVLIIDDEADQAGLNASRDPNSRTVINRRVLEIIDLLPKVAYVGYTATPFANVLVDPSGDDLYPSSFIASLPQSAAYFGAETLFGREPLDEDADSSEREGLDMIRVVPDDEIDFLRPKSAKDRLSFEAEISPSLEQALDYFLLACAARRLRGSESHASMLIHTTLYADPHESIAAKVEEYCHDRLRSLKKDKKSLIGRLRDLWVDEAPCVPASSWGNPTHDFEDLRPLLVDVASETEVVVENAQSLSRLAFGKDAKIQIAVGGNTLSRGLTLEGLLVSFFVRSASAYDTLLQMGRWFGYRMGYEDLPRIWMTEELRSAFFLLATVEQEIRNDIARYDAESLTPKDFGVRIRTHPGLGITSRLKMRSAVDCNVSYANQTKQTRFFKHKDAEWLRANQQAARDLLEAAGEPGMLGLNRVYRDVPVERILEFFANYKVHESHPMLQPNTLGAYIRAQRANNSLTRWNVALVQRGTPSEALGQLTLSEGLTLNLVSRSKLVQSDKSFANLGTIATQSYYNLDLDEDRRSQKLSSRTVEDNPLLVIIPISRTSSEMSTRTKGEGKGKARAALDAVEDILGIALCFPPAKVQTPQRYVTVDLSKIEVDEEDEYIDEEEESA</sequence>
<reference evidence="2 3" key="1">
    <citation type="submission" date="2018-03" db="EMBL/GenBank/DDBJ databases">
        <title>Draft Genome Sequences of the Obligatory Marine Myxobacteria Enhygromyxa salina SWB005.</title>
        <authorList>
            <person name="Poehlein A."/>
            <person name="Moghaddam J.A."/>
            <person name="Harms H."/>
            <person name="Alanjari M."/>
            <person name="Koenig G.M."/>
            <person name="Daniel R."/>
            <person name="Schaeberle T.F."/>
        </authorList>
    </citation>
    <scope>NUCLEOTIDE SEQUENCE [LARGE SCALE GENOMIC DNA]</scope>
    <source>
        <strain evidence="2 3">SWB005</strain>
    </source>
</reference>